<name>A0A4Y7SIB9_COPMI</name>
<reference evidence="1 2" key="1">
    <citation type="journal article" date="2019" name="Nat. Ecol. Evol.">
        <title>Megaphylogeny resolves global patterns of mushroom evolution.</title>
        <authorList>
            <person name="Varga T."/>
            <person name="Krizsan K."/>
            <person name="Foldi C."/>
            <person name="Dima B."/>
            <person name="Sanchez-Garcia M."/>
            <person name="Sanchez-Ramirez S."/>
            <person name="Szollosi G.J."/>
            <person name="Szarkandi J.G."/>
            <person name="Papp V."/>
            <person name="Albert L."/>
            <person name="Andreopoulos W."/>
            <person name="Angelini C."/>
            <person name="Antonin V."/>
            <person name="Barry K.W."/>
            <person name="Bougher N.L."/>
            <person name="Buchanan P."/>
            <person name="Buyck B."/>
            <person name="Bense V."/>
            <person name="Catcheside P."/>
            <person name="Chovatia M."/>
            <person name="Cooper J."/>
            <person name="Damon W."/>
            <person name="Desjardin D."/>
            <person name="Finy P."/>
            <person name="Geml J."/>
            <person name="Haridas S."/>
            <person name="Hughes K."/>
            <person name="Justo A."/>
            <person name="Karasinski D."/>
            <person name="Kautmanova I."/>
            <person name="Kiss B."/>
            <person name="Kocsube S."/>
            <person name="Kotiranta H."/>
            <person name="LaButti K.M."/>
            <person name="Lechner B.E."/>
            <person name="Liimatainen K."/>
            <person name="Lipzen A."/>
            <person name="Lukacs Z."/>
            <person name="Mihaltcheva S."/>
            <person name="Morgado L.N."/>
            <person name="Niskanen T."/>
            <person name="Noordeloos M.E."/>
            <person name="Ohm R.A."/>
            <person name="Ortiz-Santana B."/>
            <person name="Ovrebo C."/>
            <person name="Racz N."/>
            <person name="Riley R."/>
            <person name="Savchenko A."/>
            <person name="Shiryaev A."/>
            <person name="Soop K."/>
            <person name="Spirin V."/>
            <person name="Szebenyi C."/>
            <person name="Tomsovsky M."/>
            <person name="Tulloss R.E."/>
            <person name="Uehling J."/>
            <person name="Grigoriev I.V."/>
            <person name="Vagvolgyi C."/>
            <person name="Papp T."/>
            <person name="Martin F.M."/>
            <person name="Miettinen O."/>
            <person name="Hibbett D.S."/>
            <person name="Nagy L.G."/>
        </authorList>
    </citation>
    <scope>NUCLEOTIDE SEQUENCE [LARGE SCALE GENOMIC DNA]</scope>
    <source>
        <strain evidence="1 2">FP101781</strain>
    </source>
</reference>
<dbReference type="Proteomes" id="UP000298030">
    <property type="component" value="Unassembled WGS sequence"/>
</dbReference>
<keyword evidence="2" id="KW-1185">Reference proteome</keyword>
<dbReference type="EMBL" id="QPFP01000107">
    <property type="protein sequence ID" value="TEB21593.1"/>
    <property type="molecule type" value="Genomic_DNA"/>
</dbReference>
<evidence type="ECO:0000313" key="2">
    <source>
        <dbReference type="Proteomes" id="UP000298030"/>
    </source>
</evidence>
<gene>
    <name evidence="1" type="ORF">FA13DRAFT_1716763</name>
</gene>
<accession>A0A4Y7SIB9</accession>
<comment type="caution">
    <text evidence="1">The sequence shown here is derived from an EMBL/GenBank/DDBJ whole genome shotgun (WGS) entry which is preliminary data.</text>
</comment>
<dbReference type="AlphaFoldDB" id="A0A4Y7SIB9"/>
<evidence type="ECO:0000313" key="1">
    <source>
        <dbReference type="EMBL" id="TEB21593.1"/>
    </source>
</evidence>
<protein>
    <submittedName>
        <fullName evidence="1">Uncharacterized protein</fullName>
    </submittedName>
</protein>
<sequence>MSGGRLRLIFMQPLGETVLEKEETGSQVPSGGSGSMAPTEENLQFFARWTDAGMLEYLRESSPSPVEIRARFNQLERERLLSEAWTLKAKSEKIGAASIIRGFSTQVPREESVLAAARSDIQRSWKGCSNWCLFLLEEVAPLAGNSTSTTHAILAVNASGS</sequence>
<proteinExistence type="predicted"/>
<organism evidence="1 2">
    <name type="scientific">Coprinellus micaceus</name>
    <name type="common">Glistening ink-cap mushroom</name>
    <name type="synonym">Coprinus micaceus</name>
    <dbReference type="NCBI Taxonomy" id="71717"/>
    <lineage>
        <taxon>Eukaryota</taxon>
        <taxon>Fungi</taxon>
        <taxon>Dikarya</taxon>
        <taxon>Basidiomycota</taxon>
        <taxon>Agaricomycotina</taxon>
        <taxon>Agaricomycetes</taxon>
        <taxon>Agaricomycetidae</taxon>
        <taxon>Agaricales</taxon>
        <taxon>Agaricineae</taxon>
        <taxon>Psathyrellaceae</taxon>
        <taxon>Coprinellus</taxon>
    </lineage>
</organism>